<keyword evidence="2" id="KW-1133">Transmembrane helix</keyword>
<feature type="region of interest" description="Disordered" evidence="1">
    <location>
        <begin position="26"/>
        <end position="69"/>
    </location>
</feature>
<evidence type="ECO:0000256" key="3">
    <source>
        <dbReference type="SAM" id="SignalP"/>
    </source>
</evidence>
<feature type="chain" id="PRO_5047025078" evidence="3">
    <location>
        <begin position="28"/>
        <end position="333"/>
    </location>
</feature>
<organism evidence="5 6">
    <name type="scientific">Leifsonia stereocauli</name>
    <dbReference type="NCBI Taxonomy" id="3134136"/>
    <lineage>
        <taxon>Bacteria</taxon>
        <taxon>Bacillati</taxon>
        <taxon>Actinomycetota</taxon>
        <taxon>Actinomycetes</taxon>
        <taxon>Micrococcales</taxon>
        <taxon>Microbacteriaceae</taxon>
        <taxon>Leifsonia</taxon>
    </lineage>
</organism>
<keyword evidence="3" id="KW-0732">Signal</keyword>
<protein>
    <submittedName>
        <fullName evidence="5">DUF4349 domain-containing protein</fullName>
    </submittedName>
</protein>
<gene>
    <name evidence="5" type="ORF">WJX64_01355</name>
</gene>
<keyword evidence="2" id="KW-0472">Membrane</keyword>
<evidence type="ECO:0000256" key="2">
    <source>
        <dbReference type="SAM" id="Phobius"/>
    </source>
</evidence>
<evidence type="ECO:0000256" key="1">
    <source>
        <dbReference type="SAM" id="MobiDB-lite"/>
    </source>
</evidence>
<evidence type="ECO:0000313" key="6">
    <source>
        <dbReference type="Proteomes" id="UP001425155"/>
    </source>
</evidence>
<dbReference type="Proteomes" id="UP001425155">
    <property type="component" value="Unassembled WGS sequence"/>
</dbReference>
<evidence type="ECO:0000313" key="5">
    <source>
        <dbReference type="EMBL" id="MEN1945186.1"/>
    </source>
</evidence>
<feature type="domain" description="DUF4349" evidence="4">
    <location>
        <begin position="69"/>
        <end position="276"/>
    </location>
</feature>
<feature type="transmembrane region" description="Helical" evidence="2">
    <location>
        <begin position="251"/>
        <end position="280"/>
    </location>
</feature>
<keyword evidence="2" id="KW-0812">Transmembrane</keyword>
<sequence>MKRAHLATVVAVAATLLLAGCSTSGSADSDVSGGSVAEPAPDQGDGALDAGRDSADDEAGGLGSTVETRDVVTTGSMSVTADDPVLAAAKTTALVTAADGRIDSQNQQPGTDSQPARASLVIRVPSARYQAVVADIQKLGGVTHYSTEATDVTQQKQDIDARISALETSTKRLESLMADADSTADLIEIENALSGRQAELDSLTTQRDYLEDQVAFSTLSVDFTAPGVVSPGSPRTFWDGFLAGWNALVGFLAGTLVVIGALLPWLLLFGAIAAIVLLIVRASRRTPRNPPPDNGPGADAGPAPDTAPEPAPAATVPASPDRAAEGDPVDTRA</sequence>
<feature type="compositionally biased region" description="Low complexity" evidence="1">
    <location>
        <begin position="26"/>
        <end position="37"/>
    </location>
</feature>
<accession>A0ABU9VZP3</accession>
<feature type="signal peptide" evidence="3">
    <location>
        <begin position="1"/>
        <end position="27"/>
    </location>
</feature>
<feature type="compositionally biased region" description="Basic and acidic residues" evidence="1">
    <location>
        <begin position="322"/>
        <end position="333"/>
    </location>
</feature>
<dbReference type="PROSITE" id="PS51257">
    <property type="entry name" value="PROKAR_LIPOPROTEIN"/>
    <property type="match status" value="1"/>
</dbReference>
<comment type="caution">
    <text evidence="5">The sequence shown here is derived from an EMBL/GenBank/DDBJ whole genome shotgun (WGS) entry which is preliminary data.</text>
</comment>
<feature type="region of interest" description="Disordered" evidence="1">
    <location>
        <begin position="285"/>
        <end position="333"/>
    </location>
</feature>
<dbReference type="InterPro" id="IPR025645">
    <property type="entry name" value="DUF4349"/>
</dbReference>
<reference evidence="5 6" key="1">
    <citation type="submission" date="2024-03" db="EMBL/GenBank/DDBJ databases">
        <title>YIM 134122 draft genome.</title>
        <authorList>
            <person name="Zuo S."/>
            <person name="Xiong L."/>
        </authorList>
    </citation>
    <scope>NUCLEOTIDE SEQUENCE [LARGE SCALE GENOMIC DNA]</scope>
    <source>
        <strain evidence="5 6">YIM 134122</strain>
    </source>
</reference>
<dbReference type="EMBL" id="JBCLVG010000001">
    <property type="protein sequence ID" value="MEN1945186.1"/>
    <property type="molecule type" value="Genomic_DNA"/>
</dbReference>
<dbReference type="Pfam" id="PF14257">
    <property type="entry name" value="DUF4349"/>
    <property type="match status" value="1"/>
</dbReference>
<proteinExistence type="predicted"/>
<dbReference type="RefSeq" id="WP_342111081.1">
    <property type="nucleotide sequence ID" value="NZ_JBCAUN010000001.1"/>
</dbReference>
<keyword evidence="6" id="KW-1185">Reference proteome</keyword>
<feature type="compositionally biased region" description="Low complexity" evidence="1">
    <location>
        <begin position="295"/>
        <end position="304"/>
    </location>
</feature>
<name>A0ABU9VZP3_9MICO</name>
<evidence type="ECO:0000259" key="4">
    <source>
        <dbReference type="Pfam" id="PF14257"/>
    </source>
</evidence>